<evidence type="ECO:0000256" key="1">
    <source>
        <dbReference type="ARBA" id="ARBA00022448"/>
    </source>
</evidence>
<keyword evidence="3" id="KW-0067">ATP-binding</keyword>
<dbReference type="AlphaFoldDB" id="X1H1L4"/>
<reference evidence="5" key="1">
    <citation type="journal article" date="2014" name="Front. Microbiol.">
        <title>High frequency of phylogenetically diverse reductive dehalogenase-homologous genes in deep subseafloor sedimentary metagenomes.</title>
        <authorList>
            <person name="Kawai M."/>
            <person name="Futagami T."/>
            <person name="Toyoda A."/>
            <person name="Takaki Y."/>
            <person name="Nishi S."/>
            <person name="Hori S."/>
            <person name="Arai W."/>
            <person name="Tsubouchi T."/>
            <person name="Morono Y."/>
            <person name="Uchiyama I."/>
            <person name="Ito T."/>
            <person name="Fujiyama A."/>
            <person name="Inagaki F."/>
            <person name="Takami H."/>
        </authorList>
    </citation>
    <scope>NUCLEOTIDE SEQUENCE</scope>
    <source>
        <strain evidence="5">Expedition CK06-06</strain>
    </source>
</reference>
<evidence type="ECO:0000256" key="3">
    <source>
        <dbReference type="ARBA" id="ARBA00022840"/>
    </source>
</evidence>
<comment type="caution">
    <text evidence="5">The sequence shown here is derived from an EMBL/GenBank/DDBJ whole genome shotgun (WGS) entry which is preliminary data.</text>
</comment>
<dbReference type="InterPro" id="IPR013563">
    <property type="entry name" value="Oligopep_ABC_C"/>
</dbReference>
<evidence type="ECO:0000313" key="5">
    <source>
        <dbReference type="EMBL" id="GAH50965.1"/>
    </source>
</evidence>
<organism evidence="5">
    <name type="scientific">marine sediment metagenome</name>
    <dbReference type="NCBI Taxonomy" id="412755"/>
    <lineage>
        <taxon>unclassified sequences</taxon>
        <taxon>metagenomes</taxon>
        <taxon>ecological metagenomes</taxon>
    </lineage>
</organism>
<dbReference type="EMBL" id="BARU01015351">
    <property type="protein sequence ID" value="GAH50965.1"/>
    <property type="molecule type" value="Genomic_DNA"/>
</dbReference>
<protein>
    <recommendedName>
        <fullName evidence="4">Oligopeptide/dipeptide ABC transporter C-terminal domain-containing protein</fullName>
    </recommendedName>
</protein>
<dbReference type="GO" id="GO:0005524">
    <property type="term" value="F:ATP binding"/>
    <property type="evidence" value="ECO:0007669"/>
    <property type="project" value="UniProtKB-KW"/>
</dbReference>
<dbReference type="NCBIfam" id="TIGR01727">
    <property type="entry name" value="oligo_HPY"/>
    <property type="match status" value="1"/>
</dbReference>
<proteinExistence type="predicted"/>
<dbReference type="GO" id="GO:0015833">
    <property type="term" value="P:peptide transport"/>
    <property type="evidence" value="ECO:0007669"/>
    <property type="project" value="InterPro"/>
</dbReference>
<sequence length="105" mass="10978">IGLLRSMPNMASSRAERLVPLDGRPPLLIQKPTGCPFADRCPAVLDACREGEPALVAPTVASSADNPLLTGTTPTITNGFPADEHTAACIRRDEIAAGTLARSEI</sequence>
<gene>
    <name evidence="5" type="ORF">S03H2_26455</name>
</gene>
<accession>X1H1L4</accession>
<evidence type="ECO:0000256" key="2">
    <source>
        <dbReference type="ARBA" id="ARBA00022741"/>
    </source>
</evidence>
<feature type="non-terminal residue" evidence="5">
    <location>
        <position position="1"/>
    </location>
</feature>
<feature type="non-terminal residue" evidence="5">
    <location>
        <position position="105"/>
    </location>
</feature>
<keyword evidence="1" id="KW-0813">Transport</keyword>
<keyword evidence="2" id="KW-0547">Nucleotide-binding</keyword>
<evidence type="ECO:0000259" key="4">
    <source>
        <dbReference type="Pfam" id="PF08352"/>
    </source>
</evidence>
<name>X1H1L4_9ZZZZ</name>
<feature type="domain" description="Oligopeptide/dipeptide ABC transporter C-terminal" evidence="4">
    <location>
        <begin position="2"/>
        <end position="48"/>
    </location>
</feature>
<dbReference type="Pfam" id="PF08352">
    <property type="entry name" value="oligo_HPY"/>
    <property type="match status" value="1"/>
</dbReference>